<feature type="region of interest" description="Disordered" evidence="1">
    <location>
        <begin position="444"/>
        <end position="474"/>
    </location>
</feature>
<reference evidence="4 5" key="1">
    <citation type="journal article" date="2024" name="Science">
        <title>Giant polyketide synthase enzymes in the biosynthesis of giant marine polyether toxins.</title>
        <authorList>
            <person name="Fallon T.R."/>
            <person name="Shende V.V."/>
            <person name="Wierzbicki I.H."/>
            <person name="Pendleton A.L."/>
            <person name="Watervoot N.F."/>
            <person name="Auber R.P."/>
            <person name="Gonzalez D.J."/>
            <person name="Wisecaver J.H."/>
            <person name="Moore B.S."/>
        </authorList>
    </citation>
    <scope>NUCLEOTIDE SEQUENCE [LARGE SCALE GENOMIC DNA]</scope>
    <source>
        <strain evidence="4 5">12B1</strain>
    </source>
</reference>
<evidence type="ECO:0000259" key="3">
    <source>
        <dbReference type="PROSITE" id="PS50022"/>
    </source>
</evidence>
<dbReference type="InterPro" id="IPR008979">
    <property type="entry name" value="Galactose-bd-like_sf"/>
</dbReference>
<evidence type="ECO:0000313" key="5">
    <source>
        <dbReference type="Proteomes" id="UP001515480"/>
    </source>
</evidence>
<dbReference type="InterPro" id="IPR000421">
    <property type="entry name" value="FA58C"/>
</dbReference>
<keyword evidence="5" id="KW-1185">Reference proteome</keyword>
<comment type="caution">
    <text evidence="4">The sequence shown here is derived from an EMBL/GenBank/DDBJ whole genome shotgun (WGS) entry which is preliminary data.</text>
</comment>
<feature type="compositionally biased region" description="Pro residues" evidence="1">
    <location>
        <begin position="444"/>
        <end position="472"/>
    </location>
</feature>
<keyword evidence="2" id="KW-1133">Transmembrane helix</keyword>
<feature type="region of interest" description="Disordered" evidence="1">
    <location>
        <begin position="140"/>
        <end position="210"/>
    </location>
</feature>
<proteinExistence type="predicted"/>
<feature type="domain" description="F5/8 type C" evidence="3">
    <location>
        <begin position="287"/>
        <end position="440"/>
    </location>
</feature>
<gene>
    <name evidence="4" type="ORF">AB1Y20_015476</name>
</gene>
<evidence type="ECO:0000256" key="1">
    <source>
        <dbReference type="SAM" id="MobiDB-lite"/>
    </source>
</evidence>
<dbReference type="AlphaFoldDB" id="A0AB34K1J0"/>
<keyword evidence="2" id="KW-0472">Membrane</keyword>
<dbReference type="Gene3D" id="2.60.120.260">
    <property type="entry name" value="Galactose-binding domain-like"/>
    <property type="match status" value="2"/>
</dbReference>
<evidence type="ECO:0000256" key="2">
    <source>
        <dbReference type="SAM" id="Phobius"/>
    </source>
</evidence>
<feature type="domain" description="F5/8 type C" evidence="3">
    <location>
        <begin position="545"/>
        <end position="701"/>
    </location>
</feature>
<feature type="compositionally biased region" description="Pro residues" evidence="1">
    <location>
        <begin position="171"/>
        <end position="198"/>
    </location>
</feature>
<organism evidence="4 5">
    <name type="scientific">Prymnesium parvum</name>
    <name type="common">Toxic golden alga</name>
    <dbReference type="NCBI Taxonomy" id="97485"/>
    <lineage>
        <taxon>Eukaryota</taxon>
        <taxon>Haptista</taxon>
        <taxon>Haptophyta</taxon>
        <taxon>Prymnesiophyceae</taxon>
        <taxon>Prymnesiales</taxon>
        <taxon>Prymnesiaceae</taxon>
        <taxon>Prymnesium</taxon>
    </lineage>
</organism>
<name>A0AB34K1J0_PRYPA</name>
<accession>A0AB34K1J0</accession>
<feature type="region of interest" description="Disordered" evidence="1">
    <location>
        <begin position="41"/>
        <end position="66"/>
    </location>
</feature>
<dbReference type="PROSITE" id="PS50022">
    <property type="entry name" value="FA58C_3"/>
    <property type="match status" value="2"/>
</dbReference>
<dbReference type="Pfam" id="PF00754">
    <property type="entry name" value="F5_F8_type_C"/>
    <property type="match status" value="1"/>
</dbReference>
<dbReference type="PANTHER" id="PTHR24543">
    <property type="entry name" value="MULTICOPPER OXIDASE-RELATED"/>
    <property type="match status" value="1"/>
</dbReference>
<protein>
    <recommendedName>
        <fullName evidence="3">F5/8 type C domain-containing protein</fullName>
    </recommendedName>
</protein>
<sequence>MGMHAKLKAGFSRIAPPDPYGEVEGLPALRDEGSVCEPYSPTFDLDGPVEMEGQAATGGTEHADGQLNLKLSPSTARARHRGMQRVGAPMAAVILFGTLCLCLGAVAFIITLASSAADLTGGSGDVNMLGAFSFDGSHPPSVLPPPVPTDPSAAPKPPIAPPDVPSLLPTPSTPLPVAPSPHSPLDLPPPSPPMPSPFSPHSAPLHVEEDAPELAGSSWSGSCLCPNGRSFSVGAILPPSFDEPSRCVLACIKGVPGKCVSNAPNARPQRKVNCGDMFGDDNWYDTVLNPPESMRRYSLASAGTETPTMGMGDAVLQQSMLGSPTAWVGVSKNSPGVLYLDLGQPSEVLGVVTQKRKDNASHYVTEFSVRYTVDLGGESLDAHSRDGSTKFRGPLRKSGVDEMVVSWFDRPLVARFFGISPQRWLPENGQAAIRVGLVAHFRPPPSPPPPPPAPCPPSPEPPPPPPPSPRTPPLVDLVEENAPGVGVWGGTCLCPSGQEYLVGDNGDFCGSIACVGGVPSACEKSAKGGWSNRRVTCGLPPNSPSFQNVLNPPETQRRYSHTLVSARTNGDDQGVSAVVTEINSQLTSSSAWVGVKNLPTQTITIDAGRVVSAIGLLVQKPPARMPFYVQTFSIFTWTNSGDGRRGTNRTGGTLFFGPQSYTGANEIVFAWFEKPVSARYFQINPITWHKLPAMRVGLALESGLTSAKCDAMLRDPTHLFRRMWAAEAWGRMLPGKPSCFYVVRDSVKTRQPASAYFDAIVTGRDCKSNWFEGNSGALGWYAHPPTFSSDAPAVLGFDESIDRACIASAPAYARHYGHAERCVKANYNILSLYGDRLPYNICRNLEWQACAAKGELPGQLSPTIRFARAPKTLDPDGATGKPLGQCKGWVPPERPSTGVYGYATDDIFYLEVCLFNQICTNGHELFELDQDEPWECAFSIERLRELQEILLEPFVEPPDAVQCKHAEFG</sequence>
<keyword evidence="2" id="KW-0812">Transmembrane</keyword>
<dbReference type="SUPFAM" id="SSF49785">
    <property type="entry name" value="Galactose-binding domain-like"/>
    <property type="match status" value="2"/>
</dbReference>
<evidence type="ECO:0000313" key="4">
    <source>
        <dbReference type="EMBL" id="KAL1526780.1"/>
    </source>
</evidence>
<dbReference type="EMBL" id="JBGBPQ010000003">
    <property type="protein sequence ID" value="KAL1526780.1"/>
    <property type="molecule type" value="Genomic_DNA"/>
</dbReference>
<dbReference type="Proteomes" id="UP001515480">
    <property type="component" value="Unassembled WGS sequence"/>
</dbReference>
<feature type="transmembrane region" description="Helical" evidence="2">
    <location>
        <begin position="86"/>
        <end position="110"/>
    </location>
</feature>
<feature type="compositionally biased region" description="Pro residues" evidence="1">
    <location>
        <begin position="141"/>
        <end position="164"/>
    </location>
</feature>